<evidence type="ECO:0000256" key="18">
    <source>
        <dbReference type="ARBA" id="ARBA00030216"/>
    </source>
</evidence>
<dbReference type="Pfam" id="PF23861">
    <property type="entry name" value="Ribophorin_II_2nd"/>
    <property type="match status" value="1"/>
</dbReference>
<feature type="compositionally biased region" description="Pro residues" evidence="21">
    <location>
        <begin position="590"/>
        <end position="600"/>
    </location>
</feature>
<evidence type="ECO:0000256" key="2">
    <source>
        <dbReference type="ARBA" id="ARBA00004123"/>
    </source>
</evidence>
<keyword evidence="13" id="KW-0238">DNA-binding</keyword>
<evidence type="ECO:0000256" key="14">
    <source>
        <dbReference type="ARBA" id="ARBA00023136"/>
    </source>
</evidence>
<evidence type="ECO:0000256" key="22">
    <source>
        <dbReference type="SAM" id="Phobius"/>
    </source>
</evidence>
<evidence type="ECO:0000313" key="26">
    <source>
        <dbReference type="Proteomes" id="UP001274896"/>
    </source>
</evidence>
<evidence type="ECO:0000256" key="12">
    <source>
        <dbReference type="ARBA" id="ARBA00023015"/>
    </source>
</evidence>
<comment type="subcellular location">
    <subcellularLocation>
        <location evidence="3">Endoplasmic reticulum membrane</location>
        <topology evidence="3">Multi-pass membrane protein</topology>
    </subcellularLocation>
    <subcellularLocation>
        <location evidence="2">Nucleus</location>
    </subcellularLocation>
</comment>
<keyword evidence="8" id="KW-0732">Signal</keyword>
<dbReference type="SMART" id="SM00717">
    <property type="entry name" value="SANT"/>
    <property type="match status" value="3"/>
</dbReference>
<dbReference type="CDD" id="cd00167">
    <property type="entry name" value="SANT"/>
    <property type="match status" value="3"/>
</dbReference>
<comment type="function">
    <text evidence="1">Subunit of the oligosaccharyl transferase (OST) complex that catalyzes the initial transfer of a defined glycan (Glc(3)Man(9)GlcNAc(2) in eukaryotes) from the lipid carrier dolichol-pyrophosphate to an asparagine residue within an Asn-X-Ser/Thr consensus motif in nascent polypeptide chains, the first step in protein N-glycosylation. N-glycosylation occurs cotranslationally and the complex associates with the Sec61 complex at the channel-forming translocon complex that mediates protein translocation across the endoplasmic reticulum (ER). All subunits are required for a maximal enzyme activity.</text>
</comment>
<evidence type="ECO:0000256" key="9">
    <source>
        <dbReference type="ARBA" id="ARBA00022737"/>
    </source>
</evidence>
<dbReference type="SUPFAM" id="SSF46689">
    <property type="entry name" value="Homeodomain-like"/>
    <property type="match status" value="2"/>
</dbReference>
<dbReference type="FunFam" id="1.10.10.60:FF:000010">
    <property type="entry name" value="Transcriptional activator Myb isoform A"/>
    <property type="match status" value="1"/>
</dbReference>
<keyword evidence="16" id="KW-0539">Nucleus</keyword>
<keyword evidence="12" id="KW-0805">Transcription regulation</keyword>
<feature type="domain" description="HTH myb-type" evidence="24">
    <location>
        <begin position="24"/>
        <end position="75"/>
    </location>
</feature>
<evidence type="ECO:0000256" key="19">
    <source>
        <dbReference type="ARBA" id="ARBA00032139"/>
    </source>
</evidence>
<feature type="domain" description="Myb-like" evidence="23">
    <location>
        <begin position="29"/>
        <end position="75"/>
    </location>
</feature>
<accession>A0AAE0Q2A7</accession>
<dbReference type="PROSITE" id="PS51294">
    <property type="entry name" value="HTH_MYB"/>
    <property type="match status" value="3"/>
</dbReference>
<dbReference type="InterPro" id="IPR015395">
    <property type="entry name" value="C-myb_C"/>
</dbReference>
<dbReference type="InterPro" id="IPR008814">
    <property type="entry name" value="Swp1"/>
</dbReference>
<feature type="compositionally biased region" description="Pro residues" evidence="21">
    <location>
        <begin position="252"/>
        <end position="261"/>
    </location>
</feature>
<reference evidence="25" key="1">
    <citation type="submission" date="2023-06" db="EMBL/GenBank/DDBJ databases">
        <title>Male Hemibagrus guttatus genome.</title>
        <authorList>
            <person name="Bian C."/>
        </authorList>
    </citation>
    <scope>NUCLEOTIDE SEQUENCE</scope>
    <source>
        <strain evidence="25">Male_cb2023</strain>
        <tissue evidence="25">Muscle</tissue>
    </source>
</reference>
<evidence type="ECO:0000313" key="25">
    <source>
        <dbReference type="EMBL" id="KAK3512679.1"/>
    </source>
</evidence>
<evidence type="ECO:0000256" key="13">
    <source>
        <dbReference type="ARBA" id="ARBA00023125"/>
    </source>
</evidence>
<comment type="similarity">
    <text evidence="5">Belongs to the SWP1 family.</text>
</comment>
<dbReference type="GO" id="GO:0008250">
    <property type="term" value="C:oligosaccharyltransferase complex"/>
    <property type="evidence" value="ECO:0007669"/>
    <property type="project" value="InterPro"/>
</dbReference>
<feature type="region of interest" description="Disordered" evidence="21">
    <location>
        <begin position="1"/>
        <end position="25"/>
    </location>
</feature>
<evidence type="ECO:0000256" key="3">
    <source>
        <dbReference type="ARBA" id="ARBA00004477"/>
    </source>
</evidence>
<feature type="compositionally biased region" description="Acidic residues" evidence="21">
    <location>
        <begin position="10"/>
        <end position="19"/>
    </location>
</feature>
<dbReference type="EMBL" id="JAUCMX010000023">
    <property type="protein sequence ID" value="KAK3512679.1"/>
    <property type="molecule type" value="Genomic_DNA"/>
</dbReference>
<dbReference type="GO" id="GO:0005634">
    <property type="term" value="C:nucleus"/>
    <property type="evidence" value="ECO:0007669"/>
    <property type="project" value="UniProtKB-SubCell"/>
</dbReference>
<dbReference type="InterPro" id="IPR017930">
    <property type="entry name" value="Myb_dom"/>
</dbReference>
<evidence type="ECO:0000256" key="8">
    <source>
        <dbReference type="ARBA" id="ARBA00022729"/>
    </source>
</evidence>
<dbReference type="GO" id="GO:0003677">
    <property type="term" value="F:DNA binding"/>
    <property type="evidence" value="ECO:0007669"/>
    <property type="project" value="UniProtKB-KW"/>
</dbReference>
<name>A0AAE0Q2A7_9TELE</name>
<keyword evidence="10" id="KW-0256">Endoplasmic reticulum</keyword>
<dbReference type="Pfam" id="PF23860">
    <property type="entry name" value="Ribophorin_II_3rd"/>
    <property type="match status" value="1"/>
</dbReference>
<feature type="transmembrane region" description="Helical" evidence="22">
    <location>
        <begin position="1270"/>
        <end position="1287"/>
    </location>
</feature>
<feature type="transmembrane region" description="Helical" evidence="22">
    <location>
        <begin position="1205"/>
        <end position="1225"/>
    </location>
</feature>
<keyword evidence="15" id="KW-0804">Transcription</keyword>
<feature type="compositionally biased region" description="Low complexity" evidence="21">
    <location>
        <begin position="262"/>
        <end position="274"/>
    </location>
</feature>
<comment type="caution">
    <text evidence="25">The sequence shown here is derived from an EMBL/GenBank/DDBJ whole genome shotgun (WGS) entry which is preliminary data.</text>
</comment>
<dbReference type="GO" id="GO:0006487">
    <property type="term" value="P:protein N-linked glycosylation"/>
    <property type="evidence" value="ECO:0007669"/>
    <property type="project" value="TreeGrafter"/>
</dbReference>
<dbReference type="Pfam" id="PF13921">
    <property type="entry name" value="Myb_DNA-bind_6"/>
    <property type="match status" value="1"/>
</dbReference>
<feature type="compositionally biased region" description="Low complexity" evidence="21">
    <location>
        <begin position="552"/>
        <end position="561"/>
    </location>
</feature>
<dbReference type="Proteomes" id="UP001274896">
    <property type="component" value="Unassembled WGS sequence"/>
</dbReference>
<evidence type="ECO:0000256" key="4">
    <source>
        <dbReference type="ARBA" id="ARBA00004922"/>
    </source>
</evidence>
<dbReference type="PROSITE" id="PS50090">
    <property type="entry name" value="MYB_LIKE"/>
    <property type="match status" value="3"/>
</dbReference>
<feature type="region of interest" description="Disordered" evidence="21">
    <location>
        <begin position="240"/>
        <end position="284"/>
    </location>
</feature>
<dbReference type="InterPro" id="IPR055374">
    <property type="entry name" value="Ribophorin_II_3rd"/>
</dbReference>
<evidence type="ECO:0000256" key="20">
    <source>
        <dbReference type="ARBA" id="ARBA00046750"/>
    </source>
</evidence>
<evidence type="ECO:0000256" key="10">
    <source>
        <dbReference type="ARBA" id="ARBA00022824"/>
    </source>
</evidence>
<evidence type="ECO:0000256" key="11">
    <source>
        <dbReference type="ARBA" id="ARBA00022989"/>
    </source>
</evidence>
<dbReference type="PANTHER" id="PTHR12640">
    <property type="entry name" value="RIBOPHORIN II"/>
    <property type="match status" value="1"/>
</dbReference>
<dbReference type="InterPro" id="IPR001005">
    <property type="entry name" value="SANT/Myb"/>
</dbReference>
<dbReference type="Pfam" id="PF00249">
    <property type="entry name" value="Myb_DNA-binding"/>
    <property type="match status" value="1"/>
</dbReference>
<evidence type="ECO:0000256" key="16">
    <source>
        <dbReference type="ARBA" id="ARBA00023242"/>
    </source>
</evidence>
<evidence type="ECO:0000256" key="7">
    <source>
        <dbReference type="ARBA" id="ARBA00022692"/>
    </source>
</evidence>
<evidence type="ECO:0000259" key="23">
    <source>
        <dbReference type="PROSITE" id="PS50090"/>
    </source>
</evidence>
<feature type="domain" description="HTH myb-type" evidence="24">
    <location>
        <begin position="76"/>
        <end position="131"/>
    </location>
</feature>
<gene>
    <name evidence="25" type="ORF">QTP70_022636</name>
</gene>
<dbReference type="Pfam" id="PF09316">
    <property type="entry name" value="Cmyb_C"/>
    <property type="match status" value="1"/>
</dbReference>
<proteinExistence type="inferred from homology"/>
<keyword evidence="7 22" id="KW-0812">Transmembrane</keyword>
<keyword evidence="26" id="KW-1185">Reference proteome</keyword>
<dbReference type="Pfam" id="PF05817">
    <property type="entry name" value="Ribophorin_II"/>
    <property type="match status" value="1"/>
</dbReference>
<feature type="region of interest" description="Disordered" evidence="21">
    <location>
        <begin position="575"/>
        <end position="601"/>
    </location>
</feature>
<feature type="domain" description="Myb-like" evidence="23">
    <location>
        <begin position="76"/>
        <end position="127"/>
    </location>
</feature>
<evidence type="ECO:0000256" key="21">
    <source>
        <dbReference type="SAM" id="MobiDB-lite"/>
    </source>
</evidence>
<evidence type="ECO:0000259" key="24">
    <source>
        <dbReference type="PROSITE" id="PS51294"/>
    </source>
</evidence>
<evidence type="ECO:0000256" key="1">
    <source>
        <dbReference type="ARBA" id="ARBA00002791"/>
    </source>
</evidence>
<dbReference type="PANTHER" id="PTHR12640:SF0">
    <property type="entry name" value="DOLICHYL-DIPHOSPHOOLIGOSACCHARIDE--PROTEIN GLYCOSYLTRANSFERASE SUBUNIT 2"/>
    <property type="match status" value="1"/>
</dbReference>
<evidence type="ECO:0000256" key="17">
    <source>
        <dbReference type="ARBA" id="ARBA00030078"/>
    </source>
</evidence>
<feature type="region of interest" description="Disordered" evidence="21">
    <location>
        <begin position="526"/>
        <end position="561"/>
    </location>
</feature>
<dbReference type="Pfam" id="PF25147">
    <property type="entry name" value="Ribophorin_II_C"/>
    <property type="match status" value="1"/>
</dbReference>
<dbReference type="InterPro" id="IPR055375">
    <property type="entry name" value="Ribophorin_II_2nd"/>
</dbReference>
<comment type="pathway">
    <text evidence="4">Protein modification; protein glycosylation.</text>
</comment>
<organism evidence="25 26">
    <name type="scientific">Hemibagrus guttatus</name>
    <dbReference type="NCBI Taxonomy" id="175788"/>
    <lineage>
        <taxon>Eukaryota</taxon>
        <taxon>Metazoa</taxon>
        <taxon>Chordata</taxon>
        <taxon>Craniata</taxon>
        <taxon>Vertebrata</taxon>
        <taxon>Euteleostomi</taxon>
        <taxon>Actinopterygii</taxon>
        <taxon>Neopterygii</taxon>
        <taxon>Teleostei</taxon>
        <taxon>Ostariophysi</taxon>
        <taxon>Siluriformes</taxon>
        <taxon>Bagridae</taxon>
        <taxon>Hemibagrus</taxon>
    </lineage>
</organism>
<feature type="domain" description="HTH myb-type" evidence="24">
    <location>
        <begin position="132"/>
        <end position="182"/>
    </location>
</feature>
<keyword evidence="14 22" id="KW-0472">Membrane</keyword>
<dbReference type="FunFam" id="1.10.10.60:FF:000016">
    <property type="entry name" value="Transcriptional activator Myb isoform A"/>
    <property type="match status" value="1"/>
</dbReference>
<keyword evidence="9" id="KW-0677">Repeat</keyword>
<dbReference type="InterPro" id="IPR056790">
    <property type="entry name" value="Ribophorin_II_C"/>
</dbReference>
<comment type="subunit">
    <text evidence="20">Component of the oligosaccharyltransferase (OST) complex. OST exists in two different complex forms which contain common core subunits RPN1, RPN2, OST48, OST4, DAD1 and TMEM258, either STT3A or STT3B as catalytic subunits, and form-specific accessory subunits. STT3A complex assembly occurs through the formation of 3 subcomplexes. Subcomplex 1 contains RPN1 and TMEM258, subcomplex 2 contains the STT3A-specific subunits STT3A, DC2/OSTC, and KCP2 as well as the core subunit OST4, and subcomplex 3 contains RPN2, DAD1, and OST48. The STT3A complex can form stable complexes with the Sec61 complex or with both the Sec61 and TRAP complexes. Interacts with DDI2. Interacts with TMEM35A/NACHO.</text>
</comment>
<evidence type="ECO:0000256" key="15">
    <source>
        <dbReference type="ARBA" id="ARBA00023163"/>
    </source>
</evidence>
<sequence length="1296" mass="142708">MSWWARGEDAECQDTDSDATDPKDCGKVKVKWTQEEDDNLRTLVQNLGTSDWKYTASFLPNRSEHQCQHRWYKVLDPDLVKGPWTKEEDEKVIQLVNKYGNKQWAVVAKHLKGRLGKQCRERWHNHLNPDVKKSSWTAEEDLIIYKAHCMLGNRWAEIAKLLPGRTDNAVKNHWNSTIKRKVELGYYTGVDTTLQFIQQPEEGDVSAQQDAEPLEDFCYAGEMEAATAAVVTQESVASALREKSAPATTASPKPPRAPATPPSDTDSTTNSSVPAWANDGSGFLSPSATPALKEVMDMMEGDLEGWCNLADFELPEESQSPDVLQFRLEGSALHELSKGSKGELIPISPGGATPPSILSRRTRRRIALSPDANDSMTPKSTPVKILPFSPSQFLNLWTKQDTLDLENPSLTSTPVCSQKAIVTTPLHRDKTPLTQKENSVFITPNHKADLDRTPRTPTPFKNALEKYGPIRPLPPTPNLEEDLKEVLRTEAGIELIVKDESPAEQKPKVVHRPPMKKVRKSLALDVIDCKEPRPARRQHSKPFAKASRKADSSLSSSFNSSYTVKKEENVLDQGFILGPNESGPTVQRAPPNPKPVPPAPVNVSSVGSGGLWPHYRSAYHDGDGQALSSLSEVECTQPSPHPVLSLCTSLPSLITFYNIKTYGICSCCELRCLVSIVVSLLALGAWAINPTHHLTASDVDRLQDVLEQPFTDLKSAYLSVVGLSKLGVPVPDSDEACKFVKSNLDTSSIETLFYVAEASQVLSSCEIRVSNETRDLLLAAVSEDSTISQIHQAVSALSSLGLPLASQEVVSALKARIAKEDNVMAIIQALQTASRLSQQAELSDILEEIEDLAARLDDLGGVYLQFEEGLEATALFVSAAYALSDHMDVEPPLKEDQVIQLVNSIFSKKSWDSLSEAFSVASAAAALSNNRFHKPVIVKALGSASVSHSQPLLQLQVTDVLCQPLSSANVLVESATSVSSKAVVLSQTPFTLQDDIFELNFMASQPASGYYQFSVAVTGDSRLVANQIDLKVKVSTKVAINNMDLSVVDKDQSIGAKTTRVEYPNKAKTSFLTDSHQNFAMTFQLVDEATGVELTPHQTFVRLHNQKTGQEVVFVAEPDNKNLYRFELDTAERKTEFDSISGTYALYLMVGDATLENPVLWNVADVVLKFLDEEAPSTVQSKNLYVPKPEIQHMFREPEKRPPTVLSNTFTALVLSPFLLLLILWFKLGANISNFSLSPSCVLFHVGHAAMLGLMYVYWTQLDMFQTLKYLAILGSLTFLAGNRMLAQKAVKRQKS</sequence>
<protein>
    <recommendedName>
        <fullName evidence="6">Dolichyl-diphosphooligosaccharide--protein glycosyltransferase subunit 2</fullName>
    </recommendedName>
    <alternativeName>
        <fullName evidence="18">Dolichyl-diphosphooligosaccharide--protein glycosyltransferase 63 kDa subunit</fullName>
    </alternativeName>
    <alternativeName>
        <fullName evidence="19">Ribophorin II</fullName>
    </alternativeName>
    <alternativeName>
        <fullName evidence="17">Ribophorin-2</fullName>
    </alternativeName>
</protein>
<feature type="transmembrane region" description="Helical" evidence="22">
    <location>
        <begin position="1237"/>
        <end position="1258"/>
    </location>
</feature>
<dbReference type="InterPro" id="IPR055373">
    <property type="entry name" value="Ribophorin_II_N"/>
</dbReference>
<dbReference type="Gene3D" id="1.10.10.60">
    <property type="entry name" value="Homeodomain-like"/>
    <property type="match status" value="3"/>
</dbReference>
<evidence type="ECO:0000256" key="6">
    <source>
        <dbReference type="ARBA" id="ARBA00017612"/>
    </source>
</evidence>
<dbReference type="InterPro" id="IPR009057">
    <property type="entry name" value="Homeodomain-like_sf"/>
</dbReference>
<feature type="domain" description="Myb-like" evidence="23">
    <location>
        <begin position="128"/>
        <end position="178"/>
    </location>
</feature>
<evidence type="ECO:0000256" key="5">
    <source>
        <dbReference type="ARBA" id="ARBA00009038"/>
    </source>
</evidence>
<keyword evidence="11 22" id="KW-1133">Transmembrane helix</keyword>